<evidence type="ECO:0000256" key="2">
    <source>
        <dbReference type="ARBA" id="ARBA00008537"/>
    </source>
</evidence>
<keyword evidence="3" id="KW-0813">Transport</keyword>
<feature type="transmembrane region" description="Helical" evidence="8">
    <location>
        <begin position="9"/>
        <end position="28"/>
    </location>
</feature>
<feature type="transmembrane region" description="Helical" evidence="8">
    <location>
        <begin position="400"/>
        <end position="417"/>
    </location>
</feature>
<comment type="subcellular location">
    <subcellularLocation>
        <location evidence="1">Cell membrane</location>
        <topology evidence="1">Multi-pass membrane protein</topology>
    </subcellularLocation>
</comment>
<dbReference type="InterPro" id="IPR004638">
    <property type="entry name" value="EmrB-like"/>
</dbReference>
<dbReference type="PRINTS" id="PR01036">
    <property type="entry name" value="TCRTETB"/>
</dbReference>
<evidence type="ECO:0000256" key="3">
    <source>
        <dbReference type="ARBA" id="ARBA00022448"/>
    </source>
</evidence>
<dbReference type="Gene3D" id="1.20.1250.20">
    <property type="entry name" value="MFS general substrate transporter like domains"/>
    <property type="match status" value="1"/>
</dbReference>
<feature type="transmembrane region" description="Helical" evidence="8">
    <location>
        <begin position="80"/>
        <end position="102"/>
    </location>
</feature>
<organism evidence="10 11">
    <name type="scientific">Kurthia sibirica</name>
    <dbReference type="NCBI Taxonomy" id="202750"/>
    <lineage>
        <taxon>Bacteria</taxon>
        <taxon>Bacillati</taxon>
        <taxon>Bacillota</taxon>
        <taxon>Bacilli</taxon>
        <taxon>Bacillales</taxon>
        <taxon>Caryophanaceae</taxon>
        <taxon>Kurthia</taxon>
    </lineage>
</organism>
<dbReference type="InterPro" id="IPR020846">
    <property type="entry name" value="MFS_dom"/>
</dbReference>
<feature type="transmembrane region" description="Helical" evidence="8">
    <location>
        <begin position="197"/>
        <end position="214"/>
    </location>
</feature>
<sequence>MNNDKSKKILLTVLIIGGFLTILNQTLLNVALSDFKMIFNVSSSTVQWLATGFMLVNGVLIPITAYLMKRFTTRQLFISAMLFLLVGSIISAVATNFATLLVGRMVQAAGAGIIMPLMMSVIMFIFPVEKRGSMMGMIGLAMIFAPAIAPTLAGFVIEYTSWRWLFIGMIPLAILVILFAMKYLMNVTETVKEKLDIFSVILSTMGVGLVLYGFSSAGSRGWGDGLVLTSISVGVVIMVVFCLRQLKSMNPLLNLSVFKNRIFTTTSLINVVITMLMYADMILLPMYLQEGRGFTALDAGLLLMPGAIVNAFMSPVAGKIFDKLGAKPVFIIGLVFIIPSMWVVTDLTADTSFTFLVIRTIFLRIGLSFMTMPLTTASLNALPKALIGHGTAVNNTVRQIAGAIGTAIVVTIFSTQTKSHANELVQSGTAMDSVKTLAMMLGAGDAYYFMTILGIIALILTLVLPSKKKMQAITSH</sequence>
<proteinExistence type="inferred from homology"/>
<feature type="transmembrane region" description="Helical" evidence="8">
    <location>
        <begin position="294"/>
        <end position="312"/>
    </location>
</feature>
<feature type="transmembrane region" description="Helical" evidence="8">
    <location>
        <begin position="138"/>
        <end position="157"/>
    </location>
</feature>
<evidence type="ECO:0000313" key="10">
    <source>
        <dbReference type="EMBL" id="PWI26405.1"/>
    </source>
</evidence>
<keyword evidence="4" id="KW-1003">Cell membrane</keyword>
<evidence type="ECO:0000256" key="1">
    <source>
        <dbReference type="ARBA" id="ARBA00004651"/>
    </source>
</evidence>
<dbReference type="RefSeq" id="WP_109305009.1">
    <property type="nucleotide sequence ID" value="NZ_BJUF01000022.1"/>
</dbReference>
<dbReference type="GO" id="GO:0022857">
    <property type="term" value="F:transmembrane transporter activity"/>
    <property type="evidence" value="ECO:0007669"/>
    <property type="project" value="InterPro"/>
</dbReference>
<dbReference type="GO" id="GO:0005886">
    <property type="term" value="C:plasma membrane"/>
    <property type="evidence" value="ECO:0007669"/>
    <property type="project" value="UniProtKB-SubCell"/>
</dbReference>
<dbReference type="InterPro" id="IPR011701">
    <property type="entry name" value="MFS"/>
</dbReference>
<dbReference type="CDD" id="cd17503">
    <property type="entry name" value="MFS_LmrB_MDR_like"/>
    <property type="match status" value="1"/>
</dbReference>
<feature type="domain" description="Major facilitator superfamily (MFS) profile" evidence="9">
    <location>
        <begin position="10"/>
        <end position="469"/>
    </location>
</feature>
<feature type="transmembrane region" description="Helical" evidence="8">
    <location>
        <begin position="267"/>
        <end position="288"/>
    </location>
</feature>
<keyword evidence="6 8" id="KW-1133">Transmembrane helix</keyword>
<keyword evidence="7 8" id="KW-0472">Membrane</keyword>
<dbReference type="PANTHER" id="PTHR42718">
    <property type="entry name" value="MAJOR FACILITATOR SUPERFAMILY MULTIDRUG TRANSPORTER MFSC"/>
    <property type="match status" value="1"/>
</dbReference>
<comment type="similarity">
    <text evidence="2">Belongs to the major facilitator superfamily. EmrB family.</text>
</comment>
<dbReference type="Pfam" id="PF07690">
    <property type="entry name" value="MFS_1"/>
    <property type="match status" value="1"/>
</dbReference>
<feature type="transmembrane region" description="Helical" evidence="8">
    <location>
        <begin position="48"/>
        <end position="68"/>
    </location>
</feature>
<reference evidence="10 11" key="1">
    <citation type="submission" date="2018-05" db="EMBL/GenBank/DDBJ databases">
        <title>Kurthia sibirica genome sequence.</title>
        <authorList>
            <person name="Maclea K.S."/>
            <person name="Goen A.E."/>
        </authorList>
    </citation>
    <scope>NUCLEOTIDE SEQUENCE [LARGE SCALE GENOMIC DNA]</scope>
    <source>
        <strain evidence="10 11">ATCC 49154</strain>
    </source>
</reference>
<dbReference type="Gene3D" id="1.20.1720.10">
    <property type="entry name" value="Multidrug resistance protein D"/>
    <property type="match status" value="1"/>
</dbReference>
<feature type="transmembrane region" description="Helical" evidence="8">
    <location>
        <begin position="356"/>
        <end position="379"/>
    </location>
</feature>
<evidence type="ECO:0000256" key="5">
    <source>
        <dbReference type="ARBA" id="ARBA00022692"/>
    </source>
</evidence>
<dbReference type="EMBL" id="QFVR01000003">
    <property type="protein sequence ID" value="PWI26405.1"/>
    <property type="molecule type" value="Genomic_DNA"/>
</dbReference>
<evidence type="ECO:0000256" key="7">
    <source>
        <dbReference type="ARBA" id="ARBA00023136"/>
    </source>
</evidence>
<dbReference type="InterPro" id="IPR036259">
    <property type="entry name" value="MFS_trans_sf"/>
</dbReference>
<dbReference type="PANTHER" id="PTHR42718:SF9">
    <property type="entry name" value="MAJOR FACILITATOR SUPERFAMILY MULTIDRUG TRANSPORTER MFSC"/>
    <property type="match status" value="1"/>
</dbReference>
<evidence type="ECO:0000256" key="4">
    <source>
        <dbReference type="ARBA" id="ARBA00022475"/>
    </source>
</evidence>
<name>A0A2U3APM1_9BACL</name>
<evidence type="ECO:0000313" key="11">
    <source>
        <dbReference type="Proteomes" id="UP000245938"/>
    </source>
</evidence>
<feature type="transmembrane region" description="Helical" evidence="8">
    <location>
        <begin position="226"/>
        <end position="246"/>
    </location>
</feature>
<dbReference type="PROSITE" id="PS50850">
    <property type="entry name" value="MFS"/>
    <property type="match status" value="1"/>
</dbReference>
<feature type="transmembrane region" description="Helical" evidence="8">
    <location>
        <begin position="324"/>
        <end position="344"/>
    </location>
</feature>
<evidence type="ECO:0000256" key="6">
    <source>
        <dbReference type="ARBA" id="ARBA00022989"/>
    </source>
</evidence>
<evidence type="ECO:0000259" key="9">
    <source>
        <dbReference type="PROSITE" id="PS50850"/>
    </source>
</evidence>
<dbReference type="Proteomes" id="UP000245938">
    <property type="component" value="Unassembled WGS sequence"/>
</dbReference>
<feature type="transmembrane region" description="Helical" evidence="8">
    <location>
        <begin position="163"/>
        <end position="185"/>
    </location>
</feature>
<dbReference type="AlphaFoldDB" id="A0A2U3APM1"/>
<keyword evidence="11" id="KW-1185">Reference proteome</keyword>
<feature type="transmembrane region" description="Helical" evidence="8">
    <location>
        <begin position="446"/>
        <end position="464"/>
    </location>
</feature>
<dbReference type="OrthoDB" id="9816041at2"/>
<protein>
    <submittedName>
        <fullName evidence="10">MFS transporter</fullName>
    </submittedName>
</protein>
<dbReference type="SUPFAM" id="SSF103473">
    <property type="entry name" value="MFS general substrate transporter"/>
    <property type="match status" value="1"/>
</dbReference>
<feature type="transmembrane region" description="Helical" evidence="8">
    <location>
        <begin position="108"/>
        <end position="126"/>
    </location>
</feature>
<evidence type="ECO:0000256" key="8">
    <source>
        <dbReference type="SAM" id="Phobius"/>
    </source>
</evidence>
<comment type="caution">
    <text evidence="10">The sequence shown here is derived from an EMBL/GenBank/DDBJ whole genome shotgun (WGS) entry which is preliminary data.</text>
</comment>
<keyword evidence="5 8" id="KW-0812">Transmembrane</keyword>
<dbReference type="NCBIfam" id="TIGR00711">
    <property type="entry name" value="efflux_EmrB"/>
    <property type="match status" value="1"/>
</dbReference>
<accession>A0A2U3APM1</accession>
<gene>
    <name evidence="10" type="ORF">DEX24_03455</name>
</gene>